<sequence length="293" mass="34257">MIALPVENYYTIFYNLQYDYNALFSCALVNRQWCRIIIPILWSEPRHHFKDPRLMRILLLTLNIEEQTSLILFNITFPNQKKPLFEYTSYITSITYDLHYGVRNYLRSINPNIIEKEIRKHAIKRSLITMLLRTSKNLKYLYLDEIIRNRLIYENLYEKTTITSVNLCFGNDNIDVIKHKAIIDGLIKFLNKNSTLTSLNLKLIRLGIKDMELLLESLYKNPVLKSLGLYSNEISTEEEWKLLVKFLCKKTTLTSLALSGNNLESEIRIIEPIFKNTTLTSINLGCTMLGSEG</sequence>
<gene>
    <name evidence="1" type="ORF">C2G38_2213586</name>
</gene>
<dbReference type="EMBL" id="QKWP01001610">
    <property type="protein sequence ID" value="RIB07718.1"/>
    <property type="molecule type" value="Genomic_DNA"/>
</dbReference>
<organism evidence="1 2">
    <name type="scientific">Gigaspora rosea</name>
    <dbReference type="NCBI Taxonomy" id="44941"/>
    <lineage>
        <taxon>Eukaryota</taxon>
        <taxon>Fungi</taxon>
        <taxon>Fungi incertae sedis</taxon>
        <taxon>Mucoromycota</taxon>
        <taxon>Glomeromycotina</taxon>
        <taxon>Glomeromycetes</taxon>
        <taxon>Diversisporales</taxon>
        <taxon>Gigasporaceae</taxon>
        <taxon>Gigaspora</taxon>
    </lineage>
</organism>
<protein>
    <submittedName>
        <fullName evidence="1">Uncharacterized protein</fullName>
    </submittedName>
</protein>
<accession>A0A397UEW3</accession>
<dbReference type="InterPro" id="IPR032675">
    <property type="entry name" value="LRR_dom_sf"/>
</dbReference>
<dbReference type="Proteomes" id="UP000266673">
    <property type="component" value="Unassembled WGS sequence"/>
</dbReference>
<keyword evidence="2" id="KW-1185">Reference proteome</keyword>
<dbReference type="Gene3D" id="3.80.10.10">
    <property type="entry name" value="Ribonuclease Inhibitor"/>
    <property type="match status" value="1"/>
</dbReference>
<dbReference type="AlphaFoldDB" id="A0A397UEW3"/>
<name>A0A397UEW3_9GLOM</name>
<proteinExistence type="predicted"/>
<dbReference type="SUPFAM" id="SSF52047">
    <property type="entry name" value="RNI-like"/>
    <property type="match status" value="1"/>
</dbReference>
<evidence type="ECO:0000313" key="2">
    <source>
        <dbReference type="Proteomes" id="UP000266673"/>
    </source>
</evidence>
<evidence type="ECO:0000313" key="1">
    <source>
        <dbReference type="EMBL" id="RIB07718.1"/>
    </source>
</evidence>
<comment type="caution">
    <text evidence="1">The sequence shown here is derived from an EMBL/GenBank/DDBJ whole genome shotgun (WGS) entry which is preliminary data.</text>
</comment>
<reference evidence="1 2" key="1">
    <citation type="submission" date="2018-06" db="EMBL/GenBank/DDBJ databases">
        <title>Comparative genomics reveals the genomic features of Rhizophagus irregularis, R. cerebriforme, R. diaphanum and Gigaspora rosea, and their symbiotic lifestyle signature.</title>
        <authorList>
            <person name="Morin E."/>
            <person name="San Clemente H."/>
            <person name="Chen E.C.H."/>
            <person name="De La Providencia I."/>
            <person name="Hainaut M."/>
            <person name="Kuo A."/>
            <person name="Kohler A."/>
            <person name="Murat C."/>
            <person name="Tang N."/>
            <person name="Roy S."/>
            <person name="Loubradou J."/>
            <person name="Henrissat B."/>
            <person name="Grigoriev I.V."/>
            <person name="Corradi N."/>
            <person name="Roux C."/>
            <person name="Martin F.M."/>
        </authorList>
    </citation>
    <scope>NUCLEOTIDE SEQUENCE [LARGE SCALE GENOMIC DNA]</scope>
    <source>
        <strain evidence="1 2">DAOM 194757</strain>
    </source>
</reference>
<dbReference type="OrthoDB" id="120976at2759"/>